<dbReference type="PANTHER" id="PTHR11019:SF159">
    <property type="entry name" value="TRANSCRIPTIONAL REGULATOR-RELATED"/>
    <property type="match status" value="1"/>
</dbReference>
<dbReference type="Pfam" id="PF12833">
    <property type="entry name" value="HTH_18"/>
    <property type="match status" value="1"/>
</dbReference>
<dbReference type="InterPro" id="IPR018062">
    <property type="entry name" value="HTH_AraC-typ_CS"/>
</dbReference>
<proteinExistence type="predicted"/>
<keyword evidence="2" id="KW-0805">Transcription regulation</keyword>
<dbReference type="PROSITE" id="PS01124">
    <property type="entry name" value="HTH_ARAC_FAMILY_2"/>
    <property type="match status" value="1"/>
</dbReference>
<dbReference type="SUPFAM" id="SSF46689">
    <property type="entry name" value="Homeodomain-like"/>
    <property type="match status" value="1"/>
</dbReference>
<protein>
    <submittedName>
        <fullName evidence="6">Helix-turn-helix transcriptional regulator</fullName>
    </submittedName>
</protein>
<evidence type="ECO:0000256" key="2">
    <source>
        <dbReference type="ARBA" id="ARBA00023015"/>
    </source>
</evidence>
<feature type="domain" description="HTH araC/xylS-type" evidence="5">
    <location>
        <begin position="172"/>
        <end position="253"/>
    </location>
</feature>
<gene>
    <name evidence="6" type="ORF">FOC84_11585</name>
</gene>
<dbReference type="Gene3D" id="2.60.120.10">
    <property type="entry name" value="Jelly Rolls"/>
    <property type="match status" value="1"/>
</dbReference>
<keyword evidence="3" id="KW-0238">DNA-binding</keyword>
<reference evidence="6 7" key="1">
    <citation type="submission" date="2020-05" db="EMBL/GenBank/DDBJ databases">
        <title>FDA dAtabase for Regulatory Grade micrObial Sequences (FDA-ARGOS): Supporting development and validation of Infectious Disease Dx tests.</title>
        <authorList>
            <person name="Sproer C."/>
            <person name="Gronow S."/>
            <person name="Severitt S."/>
            <person name="Schroder I."/>
            <person name="Tallon L."/>
            <person name="Sadzewicz L."/>
            <person name="Zhao X."/>
            <person name="Vavikolanu K."/>
            <person name="Mehta A."/>
            <person name="Aluvathingal J."/>
            <person name="Nadendla S."/>
            <person name="Myers T."/>
            <person name="Yan Y."/>
            <person name="Sichtig H."/>
        </authorList>
    </citation>
    <scope>NUCLEOTIDE SEQUENCE [LARGE SCALE GENOMIC DNA]</scope>
    <source>
        <strain evidence="6 7">FDAARGOS_790</strain>
    </source>
</reference>
<dbReference type="EMBL" id="CP053985">
    <property type="protein sequence ID" value="QKH35548.1"/>
    <property type="molecule type" value="Genomic_DNA"/>
</dbReference>
<dbReference type="InterPro" id="IPR009057">
    <property type="entry name" value="Homeodomain-like_sf"/>
</dbReference>
<sequence>MARLAPTDAFNPDTMAQPVTGIASRLIHHDSGLHSHGRGQLLFAHAGSIRLAMPGQIAVLPPIRVAWIPPGTEHRVLIRGEVEYRSIYLDLARVAAPAAAAAILSMTPLLREVFERISLEPFGTDWSQGAPRNLLAVCMDELRAARQEPMLLPLPTDRRLAVLDLDELPPELEALSRRAGASARTITRIFQRETGMSYQAWRQLWRLLRAVDLLAAGQSVTAVAFDLGFASDSAFIAYFRQMTGETPGRYLSPPYKPQTVFP</sequence>
<evidence type="ECO:0000256" key="1">
    <source>
        <dbReference type="ARBA" id="ARBA00022491"/>
    </source>
</evidence>
<organism evidence="6 7">
    <name type="scientific">Achromobacter pestifer</name>
    <dbReference type="NCBI Taxonomy" id="1353889"/>
    <lineage>
        <taxon>Bacteria</taxon>
        <taxon>Pseudomonadati</taxon>
        <taxon>Pseudomonadota</taxon>
        <taxon>Betaproteobacteria</taxon>
        <taxon>Burkholderiales</taxon>
        <taxon>Alcaligenaceae</taxon>
        <taxon>Achromobacter</taxon>
    </lineage>
</organism>
<dbReference type="InterPro" id="IPR011051">
    <property type="entry name" value="RmlC_Cupin_sf"/>
</dbReference>
<dbReference type="AlphaFoldDB" id="A0A7D4DWW7"/>
<dbReference type="Proteomes" id="UP000500970">
    <property type="component" value="Chromosome"/>
</dbReference>
<evidence type="ECO:0000313" key="6">
    <source>
        <dbReference type="EMBL" id="QKH35548.1"/>
    </source>
</evidence>
<dbReference type="InterPro" id="IPR014710">
    <property type="entry name" value="RmlC-like_jellyroll"/>
</dbReference>
<accession>A0A7D4DWW7</accession>
<dbReference type="Gene3D" id="1.10.10.60">
    <property type="entry name" value="Homeodomain-like"/>
    <property type="match status" value="1"/>
</dbReference>
<dbReference type="GO" id="GO:0043565">
    <property type="term" value="F:sequence-specific DNA binding"/>
    <property type="evidence" value="ECO:0007669"/>
    <property type="project" value="InterPro"/>
</dbReference>
<name>A0A7D4DWW7_9BURK</name>
<evidence type="ECO:0000256" key="3">
    <source>
        <dbReference type="ARBA" id="ARBA00023125"/>
    </source>
</evidence>
<dbReference type="GO" id="GO:0003700">
    <property type="term" value="F:DNA-binding transcription factor activity"/>
    <property type="evidence" value="ECO:0007669"/>
    <property type="project" value="InterPro"/>
</dbReference>
<dbReference type="PANTHER" id="PTHR11019">
    <property type="entry name" value="HTH-TYPE TRANSCRIPTIONAL REGULATOR NIMR"/>
    <property type="match status" value="1"/>
</dbReference>
<keyword evidence="1" id="KW-0678">Repressor</keyword>
<dbReference type="InterPro" id="IPR018060">
    <property type="entry name" value="HTH_AraC"/>
</dbReference>
<dbReference type="KEGG" id="apes:FOC84_11585"/>
<evidence type="ECO:0000313" key="7">
    <source>
        <dbReference type="Proteomes" id="UP000500970"/>
    </source>
</evidence>
<evidence type="ECO:0000259" key="5">
    <source>
        <dbReference type="PROSITE" id="PS01124"/>
    </source>
</evidence>
<dbReference type="InterPro" id="IPR003313">
    <property type="entry name" value="AraC-bd"/>
</dbReference>
<dbReference type="CDD" id="cd06124">
    <property type="entry name" value="cupin_NimR-like_N"/>
    <property type="match status" value="1"/>
</dbReference>
<dbReference type="SUPFAM" id="SSF51182">
    <property type="entry name" value="RmlC-like cupins"/>
    <property type="match status" value="1"/>
</dbReference>
<dbReference type="Pfam" id="PF02311">
    <property type="entry name" value="AraC_binding"/>
    <property type="match status" value="1"/>
</dbReference>
<dbReference type="FunFam" id="1.10.10.60:FF:000132">
    <property type="entry name" value="AraC family transcriptional regulator"/>
    <property type="match status" value="1"/>
</dbReference>
<dbReference type="RefSeq" id="WP_173144542.1">
    <property type="nucleotide sequence ID" value="NZ_CP053985.1"/>
</dbReference>
<evidence type="ECO:0000256" key="4">
    <source>
        <dbReference type="ARBA" id="ARBA00023163"/>
    </source>
</evidence>
<dbReference type="SMART" id="SM00342">
    <property type="entry name" value="HTH_ARAC"/>
    <property type="match status" value="1"/>
</dbReference>
<keyword evidence="7" id="KW-1185">Reference proteome</keyword>
<dbReference type="PROSITE" id="PS00041">
    <property type="entry name" value="HTH_ARAC_FAMILY_1"/>
    <property type="match status" value="1"/>
</dbReference>
<keyword evidence="4" id="KW-0804">Transcription</keyword>